<dbReference type="GO" id="GO:0016020">
    <property type="term" value="C:membrane"/>
    <property type="evidence" value="ECO:0007669"/>
    <property type="project" value="UniProtKB-SubCell"/>
</dbReference>
<keyword evidence="3 5" id="KW-1133">Transmembrane helix</keyword>
<accession>A0AAD8E204</accession>
<dbReference type="Pfam" id="PF00335">
    <property type="entry name" value="Tetraspanin"/>
    <property type="match status" value="1"/>
</dbReference>
<dbReference type="InterPro" id="IPR018499">
    <property type="entry name" value="Tetraspanin/Peripherin"/>
</dbReference>
<proteinExistence type="predicted"/>
<comment type="subcellular location">
    <subcellularLocation>
        <location evidence="1">Membrane</location>
        <topology evidence="1">Multi-pass membrane protein</topology>
    </subcellularLocation>
</comment>
<evidence type="ECO:0000313" key="7">
    <source>
        <dbReference type="Proteomes" id="UP001233999"/>
    </source>
</evidence>
<comment type="caution">
    <text evidence="6">The sequence shown here is derived from an EMBL/GenBank/DDBJ whole genome shotgun (WGS) entry which is preliminary data.</text>
</comment>
<evidence type="ECO:0000256" key="2">
    <source>
        <dbReference type="ARBA" id="ARBA00022692"/>
    </source>
</evidence>
<dbReference type="SUPFAM" id="SSF48652">
    <property type="entry name" value="Tetraspanin"/>
    <property type="match status" value="1"/>
</dbReference>
<dbReference type="EMBL" id="JASPKZ010010496">
    <property type="protein sequence ID" value="KAJ9574303.1"/>
    <property type="molecule type" value="Genomic_DNA"/>
</dbReference>
<dbReference type="InterPro" id="IPR008952">
    <property type="entry name" value="Tetraspanin_EC2_sf"/>
</dbReference>
<sequence>MSSCLSVFVLKIIICILHVPLFLYGVGIIPPMVILSSVGHKNVSQELALDSPIIVGITIGVTAIAAIIIFSIAAFCFCLPAFFTRILIIIYCCVTALKIILEIAFIVQINIVQSSVSSTLDTYLVGAMLKAGGKFDLAEKGINYTEFQALPDYNMPSYCDTECKLNLELVEDIQSKLDCCGIGSATDWKKVLPEIPESCCTNSNCDSYKENGCKEKVEDLIAMAFTI</sequence>
<dbReference type="AlphaFoldDB" id="A0AAD8E204"/>
<reference evidence="6" key="1">
    <citation type="journal article" date="2023" name="IScience">
        <title>Live-bearing cockroach genome reveals convergent evolutionary mechanisms linked to viviparity in insects and beyond.</title>
        <authorList>
            <person name="Fouks B."/>
            <person name="Harrison M.C."/>
            <person name="Mikhailova A.A."/>
            <person name="Marchal E."/>
            <person name="English S."/>
            <person name="Carruthers M."/>
            <person name="Jennings E.C."/>
            <person name="Chiamaka E.L."/>
            <person name="Frigard R.A."/>
            <person name="Pippel M."/>
            <person name="Attardo G.M."/>
            <person name="Benoit J.B."/>
            <person name="Bornberg-Bauer E."/>
            <person name="Tobe S.S."/>
        </authorList>
    </citation>
    <scope>NUCLEOTIDE SEQUENCE</scope>
    <source>
        <strain evidence="6">Stay&amp;Tobe</strain>
    </source>
</reference>
<protein>
    <submittedName>
        <fullName evidence="6">Uncharacterized protein</fullName>
    </submittedName>
</protein>
<dbReference type="CDD" id="cd03127">
    <property type="entry name" value="tetraspanin_LEL"/>
    <property type="match status" value="1"/>
</dbReference>
<organism evidence="6 7">
    <name type="scientific">Diploptera punctata</name>
    <name type="common">Pacific beetle cockroach</name>
    <dbReference type="NCBI Taxonomy" id="6984"/>
    <lineage>
        <taxon>Eukaryota</taxon>
        <taxon>Metazoa</taxon>
        <taxon>Ecdysozoa</taxon>
        <taxon>Arthropoda</taxon>
        <taxon>Hexapoda</taxon>
        <taxon>Insecta</taxon>
        <taxon>Pterygota</taxon>
        <taxon>Neoptera</taxon>
        <taxon>Polyneoptera</taxon>
        <taxon>Dictyoptera</taxon>
        <taxon>Blattodea</taxon>
        <taxon>Blaberoidea</taxon>
        <taxon>Blaberidae</taxon>
        <taxon>Diplopterinae</taxon>
        <taxon>Diploptera</taxon>
    </lineage>
</organism>
<reference evidence="6" key="2">
    <citation type="submission" date="2023-05" db="EMBL/GenBank/DDBJ databases">
        <authorList>
            <person name="Fouks B."/>
        </authorList>
    </citation>
    <scope>NUCLEOTIDE SEQUENCE</scope>
    <source>
        <strain evidence="6">Stay&amp;Tobe</strain>
        <tissue evidence="6">Testes</tissue>
    </source>
</reference>
<evidence type="ECO:0000256" key="5">
    <source>
        <dbReference type="SAM" id="Phobius"/>
    </source>
</evidence>
<evidence type="ECO:0000256" key="4">
    <source>
        <dbReference type="ARBA" id="ARBA00023136"/>
    </source>
</evidence>
<gene>
    <name evidence="6" type="ORF">L9F63_026051</name>
</gene>
<feature type="transmembrane region" description="Helical" evidence="5">
    <location>
        <begin position="53"/>
        <end position="79"/>
    </location>
</feature>
<keyword evidence="2 5" id="KW-0812">Transmembrane</keyword>
<evidence type="ECO:0000313" key="6">
    <source>
        <dbReference type="EMBL" id="KAJ9574303.1"/>
    </source>
</evidence>
<evidence type="ECO:0000256" key="3">
    <source>
        <dbReference type="ARBA" id="ARBA00022989"/>
    </source>
</evidence>
<feature type="transmembrane region" description="Helical" evidence="5">
    <location>
        <begin position="86"/>
        <end position="107"/>
    </location>
</feature>
<dbReference type="Gene3D" id="1.10.1450.10">
    <property type="entry name" value="Tetraspanin"/>
    <property type="match status" value="1"/>
</dbReference>
<feature type="transmembrane region" description="Helical" evidence="5">
    <location>
        <begin position="12"/>
        <end position="33"/>
    </location>
</feature>
<name>A0AAD8E204_DIPPU</name>
<evidence type="ECO:0000256" key="1">
    <source>
        <dbReference type="ARBA" id="ARBA00004141"/>
    </source>
</evidence>
<dbReference type="Proteomes" id="UP001233999">
    <property type="component" value="Unassembled WGS sequence"/>
</dbReference>
<keyword evidence="4 5" id="KW-0472">Membrane</keyword>
<keyword evidence="7" id="KW-1185">Reference proteome</keyword>